<keyword evidence="3" id="KW-1185">Reference proteome</keyword>
<evidence type="ECO:0000256" key="1">
    <source>
        <dbReference type="SAM" id="MobiDB-lite"/>
    </source>
</evidence>
<accession>A0A5B7JDR4</accession>
<dbReference type="AlphaFoldDB" id="A0A5B7JDR4"/>
<organism evidence="2 3">
    <name type="scientific">Portunus trituberculatus</name>
    <name type="common">Swimming crab</name>
    <name type="synonym">Neptunus trituberculatus</name>
    <dbReference type="NCBI Taxonomy" id="210409"/>
    <lineage>
        <taxon>Eukaryota</taxon>
        <taxon>Metazoa</taxon>
        <taxon>Ecdysozoa</taxon>
        <taxon>Arthropoda</taxon>
        <taxon>Crustacea</taxon>
        <taxon>Multicrustacea</taxon>
        <taxon>Malacostraca</taxon>
        <taxon>Eumalacostraca</taxon>
        <taxon>Eucarida</taxon>
        <taxon>Decapoda</taxon>
        <taxon>Pleocyemata</taxon>
        <taxon>Brachyura</taxon>
        <taxon>Eubrachyura</taxon>
        <taxon>Portunoidea</taxon>
        <taxon>Portunidae</taxon>
        <taxon>Portuninae</taxon>
        <taxon>Portunus</taxon>
    </lineage>
</organism>
<feature type="region of interest" description="Disordered" evidence="1">
    <location>
        <begin position="43"/>
        <end position="71"/>
    </location>
</feature>
<comment type="caution">
    <text evidence="2">The sequence shown here is derived from an EMBL/GenBank/DDBJ whole genome shotgun (WGS) entry which is preliminary data.</text>
</comment>
<proteinExistence type="predicted"/>
<evidence type="ECO:0000313" key="2">
    <source>
        <dbReference type="EMBL" id="MPC96111.1"/>
    </source>
</evidence>
<gene>
    <name evidence="2" type="ORF">E2C01_091350</name>
</gene>
<protein>
    <submittedName>
        <fullName evidence="2">Uncharacterized protein</fullName>
    </submittedName>
</protein>
<dbReference type="Proteomes" id="UP000324222">
    <property type="component" value="Unassembled WGS sequence"/>
</dbReference>
<dbReference type="EMBL" id="VSRR010104685">
    <property type="protein sequence ID" value="MPC96111.1"/>
    <property type="molecule type" value="Genomic_DNA"/>
</dbReference>
<name>A0A5B7JDR4_PORTR</name>
<evidence type="ECO:0000313" key="3">
    <source>
        <dbReference type="Proteomes" id="UP000324222"/>
    </source>
</evidence>
<sequence>MREQSDSEHGSLTLPTDHMTNNAYKVLCCNNVPAYPAAALPPAHQPLRGDGRVPEWPPRHTHTHNTQKRIQSTSLRLITDGCLDL</sequence>
<reference evidence="2 3" key="1">
    <citation type="submission" date="2019-05" db="EMBL/GenBank/DDBJ databases">
        <title>Another draft genome of Portunus trituberculatus and its Hox gene families provides insights of decapod evolution.</title>
        <authorList>
            <person name="Jeong J.-H."/>
            <person name="Song I."/>
            <person name="Kim S."/>
            <person name="Choi T."/>
            <person name="Kim D."/>
            <person name="Ryu S."/>
            <person name="Kim W."/>
        </authorList>
    </citation>
    <scope>NUCLEOTIDE SEQUENCE [LARGE SCALE GENOMIC DNA]</scope>
    <source>
        <tissue evidence="2">Muscle</tissue>
    </source>
</reference>